<protein>
    <submittedName>
        <fullName evidence="1">Uncharacterized protein</fullName>
    </submittedName>
</protein>
<keyword evidence="2" id="KW-1185">Reference proteome</keyword>
<reference evidence="1 2" key="1">
    <citation type="submission" date="2023-12" db="EMBL/GenBank/DDBJ databases">
        <title>Blastococcus brunescens sp. nov., an actonobacterium isolated from sandstone collected in sahara desert.</title>
        <authorList>
            <person name="Gtari M."/>
            <person name="Ghodhbane F."/>
        </authorList>
    </citation>
    <scope>NUCLEOTIDE SEQUENCE [LARGE SCALE GENOMIC DNA]</scope>
    <source>
        <strain evidence="1 2">BMG 8361</strain>
    </source>
</reference>
<sequence>MTASLFVTALSVGPFGRDIRPEDCGSARVGNVVHAVAKPVVDGLEASVCGLLVRAAAAEDWPATPDVDRCEECARIAG</sequence>
<evidence type="ECO:0000313" key="1">
    <source>
        <dbReference type="EMBL" id="WRL64868.1"/>
    </source>
</evidence>
<organism evidence="1 2">
    <name type="scientific">Blastococcus brunescens</name>
    <dbReference type="NCBI Taxonomy" id="1564165"/>
    <lineage>
        <taxon>Bacteria</taxon>
        <taxon>Bacillati</taxon>
        <taxon>Actinomycetota</taxon>
        <taxon>Actinomycetes</taxon>
        <taxon>Geodermatophilales</taxon>
        <taxon>Geodermatophilaceae</taxon>
        <taxon>Blastococcus</taxon>
    </lineage>
</organism>
<gene>
    <name evidence="1" type="ORF">U6N30_03755</name>
</gene>
<accession>A0ABZ1B4V9</accession>
<evidence type="ECO:0000313" key="2">
    <source>
        <dbReference type="Proteomes" id="UP001324287"/>
    </source>
</evidence>
<name>A0ABZ1B4V9_9ACTN</name>
<dbReference type="EMBL" id="CP141261">
    <property type="protein sequence ID" value="WRL64868.1"/>
    <property type="molecule type" value="Genomic_DNA"/>
</dbReference>
<dbReference type="Proteomes" id="UP001324287">
    <property type="component" value="Chromosome"/>
</dbReference>
<dbReference type="RefSeq" id="WP_324276193.1">
    <property type="nucleotide sequence ID" value="NZ_CP141261.1"/>
</dbReference>
<proteinExistence type="predicted"/>